<accession>A0A9W8AGS9</accession>
<keyword evidence="3" id="KW-1185">Reference proteome</keyword>
<dbReference type="AlphaFoldDB" id="A0A9W8AGS9"/>
<dbReference type="GO" id="GO:0031267">
    <property type="term" value="F:small GTPase binding"/>
    <property type="evidence" value="ECO:0007669"/>
    <property type="project" value="InterPro"/>
</dbReference>
<dbReference type="PANTHER" id="PTHR12363:SF53">
    <property type="entry name" value="MRNA TRANSPORT REGULATOR MTR10"/>
    <property type="match status" value="1"/>
</dbReference>
<evidence type="ECO:0000313" key="2">
    <source>
        <dbReference type="EMBL" id="KAJ1930426.1"/>
    </source>
</evidence>
<feature type="domain" description="Importin N-terminal" evidence="1">
    <location>
        <begin position="29"/>
        <end position="96"/>
    </location>
</feature>
<dbReference type="Pfam" id="PF24138">
    <property type="entry name" value="TPR_TNPO3_IPO13_2nd"/>
    <property type="match status" value="1"/>
</dbReference>
<dbReference type="Pfam" id="PF24140">
    <property type="entry name" value="TPR_TNPO3_IPO13_3rd"/>
    <property type="match status" value="1"/>
</dbReference>
<dbReference type="InterPro" id="IPR016024">
    <property type="entry name" value="ARM-type_fold"/>
</dbReference>
<comment type="caution">
    <text evidence="2">The sequence shown here is derived from an EMBL/GenBank/DDBJ whole genome shotgun (WGS) entry which is preliminary data.</text>
</comment>
<protein>
    <submittedName>
        <fullName evidence="2">Nuclear import receptor</fullName>
    </submittedName>
</protein>
<dbReference type="SUPFAM" id="SSF48371">
    <property type="entry name" value="ARM repeat"/>
    <property type="match status" value="1"/>
</dbReference>
<dbReference type="Proteomes" id="UP001150569">
    <property type="component" value="Unassembled WGS sequence"/>
</dbReference>
<dbReference type="InterPro" id="IPR057941">
    <property type="entry name" value="TPR_TNPO3_IPO13_2nd"/>
</dbReference>
<dbReference type="SMART" id="SM00913">
    <property type="entry name" value="IBN_N"/>
    <property type="match status" value="1"/>
</dbReference>
<sequence>MASDQAVAEVVAALQALYTGTDPQAKQRANLWLLEFQKTPQSWTTADRILNSGDTALEAKIFAAQTLRHKITYDLGELDTTAQLSLRDSLLNLLYNFRTGPKVIATQLCLSLAGLAVQVAEWTDVIPQMMQLYGTNPESVGCLMEFLAVLPEEANRERRSTMDPQAYDDRCEALLSRNAATVVDTLTRFMQSPELGAGAREAILQCLRSWLNAGEISTGMLQGSPLMSVAFDSLRDPDLFEAAVDVTCTLVYDSKEADDVSALLASDIFPQLRAAHRYMRETWDQEDPELVRGFCRLFTEACESYIGILVRQLENYGELLEALLECMTFPDLDIVPMTFTFWAQLTDRMQESVPVDRRAGLEPVFERLVGVILEHLRYPPEPSDWTAEQQDQFRAFRHDIGDVLKDCVVVLGTERALARPYAVLAEHVPAATSNTTAATPGPNDWQIIEAALFSLRAMGRTVDPESNGVLGAIMGLLPRLPTHPKIRYAATLVIGRYTLWTRRHPDVIAFQLGFICDGFAVPEVAAASAMALRFLCQDCAPWLAPYLPQLHGLYATGLPSLHAKDVREITEAVAHVLAALPAGQVLPGLQPFCEPSLVRLAALAERGAGLSPTELTDLTDALERVTTFLTVTGEEGCVDEVQSLVAQVWPVVEKAVAAHVAYAPLGEVAARFFTCCTGPYGGSFVSQVPALARLLVECFQRSQLSCYLWVAKKLTVRYARPGDLIPTLLRLLGDLVPTFFAVVEARGCVEIPDVVEEFACLVAASLKEFPTRVYEAPWFGQLVGALLPLFAVGEPYALTALFRVFLTLLDTARANHQTPVVHRSEELAHRNLTPTAVTQLVAALRAHGATLTGIMVSGIAEGLDVLFIPDASLLVGDLVEVLPNEAAGWLADRIAAFPDSAYPPAAKQKFAEGLAHVVQHRAWDTLPRRLRDFSAVYRRRNRLGNAPAADS</sequence>
<dbReference type="InterPro" id="IPR058537">
    <property type="entry name" value="TPR_TNPO3_IPO13_4th"/>
</dbReference>
<dbReference type="GO" id="GO:0005737">
    <property type="term" value="C:cytoplasm"/>
    <property type="evidence" value="ECO:0007669"/>
    <property type="project" value="TreeGrafter"/>
</dbReference>
<dbReference type="PANTHER" id="PTHR12363">
    <property type="entry name" value="TRANSPORTIN 3 AND IMPORTIN 13"/>
    <property type="match status" value="1"/>
</dbReference>
<organism evidence="2 3">
    <name type="scientific">Tieghemiomyces parasiticus</name>
    <dbReference type="NCBI Taxonomy" id="78921"/>
    <lineage>
        <taxon>Eukaryota</taxon>
        <taxon>Fungi</taxon>
        <taxon>Fungi incertae sedis</taxon>
        <taxon>Zoopagomycota</taxon>
        <taxon>Kickxellomycotina</taxon>
        <taxon>Dimargaritomycetes</taxon>
        <taxon>Dimargaritales</taxon>
        <taxon>Dimargaritaceae</taxon>
        <taxon>Tieghemiomyces</taxon>
    </lineage>
</organism>
<dbReference type="InterPro" id="IPR011989">
    <property type="entry name" value="ARM-like"/>
</dbReference>
<proteinExistence type="predicted"/>
<keyword evidence="2" id="KW-0675">Receptor</keyword>
<dbReference type="OrthoDB" id="435593at2759"/>
<dbReference type="EMBL" id="JANBPT010000007">
    <property type="protein sequence ID" value="KAJ1930426.1"/>
    <property type="molecule type" value="Genomic_DNA"/>
</dbReference>
<dbReference type="GO" id="GO:0006606">
    <property type="term" value="P:protein import into nucleus"/>
    <property type="evidence" value="ECO:0007669"/>
    <property type="project" value="TreeGrafter"/>
</dbReference>
<reference evidence="2" key="1">
    <citation type="submission" date="2022-07" db="EMBL/GenBank/DDBJ databases">
        <title>Phylogenomic reconstructions and comparative analyses of Kickxellomycotina fungi.</title>
        <authorList>
            <person name="Reynolds N.K."/>
            <person name="Stajich J.E."/>
            <person name="Barry K."/>
            <person name="Grigoriev I.V."/>
            <person name="Crous P."/>
            <person name="Smith M.E."/>
        </authorList>
    </citation>
    <scope>NUCLEOTIDE SEQUENCE</scope>
    <source>
        <strain evidence="2">RSA 861</strain>
    </source>
</reference>
<dbReference type="InterPro" id="IPR051345">
    <property type="entry name" value="Importin_beta-like_NTR"/>
</dbReference>
<dbReference type="Pfam" id="PF03810">
    <property type="entry name" value="IBN_N"/>
    <property type="match status" value="1"/>
</dbReference>
<name>A0A9W8AGS9_9FUNG</name>
<dbReference type="InterPro" id="IPR013598">
    <property type="entry name" value="Exportin-1/Importin-b-like"/>
</dbReference>
<dbReference type="Gene3D" id="1.25.10.10">
    <property type="entry name" value="Leucine-rich Repeat Variant"/>
    <property type="match status" value="1"/>
</dbReference>
<dbReference type="PROSITE" id="PS50166">
    <property type="entry name" value="IMPORTIN_B_NT"/>
    <property type="match status" value="1"/>
</dbReference>
<dbReference type="InterPro" id="IPR001494">
    <property type="entry name" value="Importin-beta_N"/>
</dbReference>
<gene>
    <name evidence="2" type="primary">MTR10_1</name>
    <name evidence="2" type="ORF">IWQ60_000292</name>
</gene>
<evidence type="ECO:0000259" key="1">
    <source>
        <dbReference type="PROSITE" id="PS50166"/>
    </source>
</evidence>
<dbReference type="Pfam" id="PF08389">
    <property type="entry name" value="Xpo1"/>
    <property type="match status" value="1"/>
</dbReference>
<dbReference type="InterPro" id="IPR057942">
    <property type="entry name" value="TPR_TNPO3_IPO13_3rd"/>
</dbReference>
<evidence type="ECO:0000313" key="3">
    <source>
        <dbReference type="Proteomes" id="UP001150569"/>
    </source>
</evidence>
<dbReference type="Pfam" id="PF24139">
    <property type="entry name" value="TPR_TNPO3_IPO13_4th"/>
    <property type="match status" value="1"/>
</dbReference>